<evidence type="ECO:0000256" key="3">
    <source>
        <dbReference type="ARBA" id="ARBA00022729"/>
    </source>
</evidence>
<accession>A0A1G6TLF3</accession>
<evidence type="ECO:0000256" key="4">
    <source>
        <dbReference type="ARBA" id="ARBA00022801"/>
    </source>
</evidence>
<dbReference type="PANTHER" id="PTHR23303">
    <property type="entry name" value="CARBOXYPEPTIDASE REGULATORY REGION-CONTAINING"/>
    <property type="match status" value="1"/>
</dbReference>
<dbReference type="InterPro" id="IPR042001">
    <property type="entry name" value="Sortase_F"/>
</dbReference>
<dbReference type="SUPFAM" id="SSF63817">
    <property type="entry name" value="Sortase"/>
    <property type="match status" value="1"/>
</dbReference>
<comment type="subcellular location">
    <subcellularLocation>
        <location evidence="1">Secreted</location>
    </subcellularLocation>
</comment>
<dbReference type="OrthoDB" id="5240561at2"/>
<name>A0A1G6TLF3_9ACTN</name>
<evidence type="ECO:0000259" key="6">
    <source>
        <dbReference type="Pfam" id="PF17210"/>
    </source>
</evidence>
<dbReference type="RefSeq" id="WP_090856940.1">
    <property type="nucleotide sequence ID" value="NZ_FMZM01000007.1"/>
</dbReference>
<dbReference type="InterPro" id="IPR013783">
    <property type="entry name" value="Ig-like_fold"/>
</dbReference>
<protein>
    <submittedName>
        <fullName evidence="7">Cna protein B-type domain-containing protein</fullName>
    </submittedName>
</protein>
<dbReference type="InterPro" id="IPR051417">
    <property type="entry name" value="SDr/BOS_complex"/>
</dbReference>
<evidence type="ECO:0000256" key="1">
    <source>
        <dbReference type="ARBA" id="ARBA00004613"/>
    </source>
</evidence>
<evidence type="ECO:0000313" key="7">
    <source>
        <dbReference type="EMBL" id="SDD29336.1"/>
    </source>
</evidence>
<keyword evidence="3" id="KW-0732">Signal</keyword>
<evidence type="ECO:0000256" key="2">
    <source>
        <dbReference type="ARBA" id="ARBA00022525"/>
    </source>
</evidence>
<keyword evidence="2" id="KW-0964">Secreted</keyword>
<dbReference type="Gene3D" id="2.40.260.10">
    <property type="entry name" value="Sortase"/>
    <property type="match status" value="1"/>
</dbReference>
<reference evidence="7 8" key="1">
    <citation type="submission" date="2016-10" db="EMBL/GenBank/DDBJ databases">
        <authorList>
            <person name="de Groot N.N."/>
        </authorList>
    </citation>
    <scope>NUCLEOTIDE SEQUENCE [LARGE SCALE GENOMIC DNA]</scope>
    <source>
        <strain evidence="7 8">CGMCC 4.6858</strain>
    </source>
</reference>
<evidence type="ECO:0000256" key="5">
    <source>
        <dbReference type="SAM" id="MobiDB-lite"/>
    </source>
</evidence>
<dbReference type="GO" id="GO:0016787">
    <property type="term" value="F:hydrolase activity"/>
    <property type="evidence" value="ECO:0007669"/>
    <property type="project" value="UniProtKB-KW"/>
</dbReference>
<dbReference type="GO" id="GO:0005576">
    <property type="term" value="C:extracellular region"/>
    <property type="evidence" value="ECO:0007669"/>
    <property type="project" value="UniProtKB-SubCell"/>
</dbReference>
<dbReference type="Gene3D" id="2.60.40.10">
    <property type="entry name" value="Immunoglobulins"/>
    <property type="match status" value="1"/>
</dbReference>
<dbReference type="PANTHER" id="PTHR23303:SF15">
    <property type="entry name" value="COLOSSIN-A"/>
    <property type="match status" value="1"/>
</dbReference>
<dbReference type="STRING" id="1045774.SAMN05421872_107103"/>
<dbReference type="GO" id="GO:0005975">
    <property type="term" value="P:carbohydrate metabolic process"/>
    <property type="evidence" value="ECO:0007669"/>
    <property type="project" value="UniProtKB-ARBA"/>
</dbReference>
<dbReference type="InterPro" id="IPR023365">
    <property type="entry name" value="Sortase_dom-sf"/>
</dbReference>
<dbReference type="EMBL" id="FMZM01000007">
    <property type="protein sequence ID" value="SDD29336.1"/>
    <property type="molecule type" value="Genomic_DNA"/>
</dbReference>
<feature type="domain" description="SD-repeat containing protein B" evidence="6">
    <location>
        <begin position="1062"/>
        <end position="1178"/>
    </location>
</feature>
<evidence type="ECO:0000313" key="8">
    <source>
        <dbReference type="Proteomes" id="UP000199034"/>
    </source>
</evidence>
<dbReference type="CDD" id="cd05829">
    <property type="entry name" value="Sortase_F"/>
    <property type="match status" value="1"/>
</dbReference>
<organism evidence="7 8">
    <name type="scientific">Nocardioides lianchengensis</name>
    <dbReference type="NCBI Taxonomy" id="1045774"/>
    <lineage>
        <taxon>Bacteria</taxon>
        <taxon>Bacillati</taxon>
        <taxon>Actinomycetota</taxon>
        <taxon>Actinomycetes</taxon>
        <taxon>Propionibacteriales</taxon>
        <taxon>Nocardioidaceae</taxon>
        <taxon>Nocardioides</taxon>
    </lineage>
</organism>
<keyword evidence="4" id="KW-0378">Hydrolase</keyword>
<proteinExistence type="predicted"/>
<dbReference type="InterPro" id="IPR005754">
    <property type="entry name" value="Sortase"/>
</dbReference>
<dbReference type="Pfam" id="PF17210">
    <property type="entry name" value="SdrD_B"/>
    <property type="match status" value="1"/>
</dbReference>
<gene>
    <name evidence="7" type="ORF">SAMN05421872_107103</name>
</gene>
<dbReference type="Proteomes" id="UP000199034">
    <property type="component" value="Unassembled WGS sequence"/>
</dbReference>
<sequence length="1685" mass="174456">MTGQHRLAAWRGRRKKRTVTSLALIALGAVVVSALPSVAAPGDETLTLTLSQQTGTGPFDADDAPGHDSGAGNDVVRTNDTVTYTVGIRYEGGDATAPTMTFTLPQGQELVSLPPFCGGASSVTPASIGAPTLPVTSTSYQSLPTQTVTCVVDNQSEGTALDYKFVAKVRPEMPQGASMGPFSVSATTNQVSTPAVSPSVTQVVSAAADFDVSKRGTSTNENTGPYYQEPAAVACSFDATRSCRRVHYPLTVNSTPGGKGITPLASPITMTDDISPAVFYGPTVWAAAVTAAGSEAAAVAQYAPRLNNCGNITHLWGGLPYTGGGSESGDHNAVTNSGVINCVQPGGTGTPIDVTITGADTTGYYVPTQTGNTNPLPADTGYVIAFTVLIDVPMDAVLDLGIVGADGNSWTLATENTYTDIVANDITGNPNTGEDLSNNDRDAVIAVQTGEGFNKYFSGQWGRAGNTSAGAFSPGTGLWQGPPGSAGLRDGNTVVLPGQPIQSNLYFNSTGIPNSGTTYARSYFGCDVWDESKLALTAANVAGSGTPSSRPSGGAPAWISYFSKDGSDTLPISELDNLRIEFSSGPAGSGSASDCTTGSWFTDPADVPGATVDGAGMYSGVNRVRVSFSSEYNSVSNGFTVNLAIAQTVKSTAGVQGDVIGNWGAYKRVDGVTDLAGVLADPSASYQQSNYVPATHADAWGDRLTIGTATARIRKWVRNGPSGPFTDTAVPQYAAGNNVDYRLNPTLTADVPAGVTAPVVIEDCLPRYQQFVSSKHETTGDAITPDVVQLGAPAGSELTCPTNRQYVRWNLGQQAIGTVIDPIVYTVEILGTALNGVYTNTTLVSSEGDPTSAALRRDSVDIQVVVPTGIKIAKSTPQTVVEVNPDGVAAPRRLQWSVDFANVDAPQNVSNVDVIDVLPTDGLNGSDFTGSLRFDSAAVTAGTGIALRYTKAPSTAIAIDPAHASNGAAGATVWCDAPAGGAVVSGSGAAADCPASPAQVTGLRFVRTGDFEPGDELTVGITMTPSGNRGGDVYVNRTSGRADGVSQSVGPASRAIEIISSSIGDRVWIDQDRDGVQDAGEPGLSGFTVRLSGTDLDGNTVTASTTTGADGSYLFDGLASGTYTVTFDPASLKAWQRFTQQGVGGDRAEDSDGEVTTGVTAPIVLAADSANLDIDQGVVLEPSQPGYVTTISDQATEVGDRVTDQVVVSGLVPGAPVQMKWELYGPYPTKAAITCAPGSVFAEGTMTVAGNGTVTTPPVTLTKAGWYTYVQSNVASAAYDAQRTACAIPAETTHTTVKQAPPGKSEVTVSTVSSRQALVLPSRGGVKVTDKVIVRGLPKGVRARVTGALYGPFETEKAIRCTKAHVVKKVAFTATGRARTTTNYRSKAVRVTEPGWYSWSMTVAGTKFTKAATEGCGVARETLIATRAAPPVPSVPTGFTGEARESALSAVEADVAGVFADGDLDFLEQIAQVLDIADGVEDGNIPAGDAGDLPVVSAKEAQELAERQASGIDVPQVALAPRHTRKLYSPPNGRGVVRRAGTSLSIPGLGIKTSVDDSRVTGGVLAVPKDVRRVGWYSRTAHVDDVIGSTVIAGHVSDDRDNPGALYRLKSLKKGAVVTVTENGQTRRFRVTRMRTYQRTGQLPADAFATTGAHRLTLITCTGKVTYPNGKFHYTKNLVVTADEI</sequence>
<dbReference type="Pfam" id="PF04203">
    <property type="entry name" value="Sortase"/>
    <property type="match status" value="1"/>
</dbReference>
<keyword evidence="8" id="KW-1185">Reference proteome</keyword>
<dbReference type="SUPFAM" id="SSF117074">
    <property type="entry name" value="Hypothetical protein PA1324"/>
    <property type="match status" value="1"/>
</dbReference>
<dbReference type="InterPro" id="IPR033764">
    <property type="entry name" value="Sdr_B"/>
</dbReference>
<feature type="region of interest" description="Disordered" evidence="5">
    <location>
        <begin position="52"/>
        <end position="74"/>
    </location>
</feature>